<dbReference type="SUPFAM" id="SSF51695">
    <property type="entry name" value="PLC-like phosphodiesterases"/>
    <property type="match status" value="1"/>
</dbReference>
<dbReference type="EMBL" id="MN740086">
    <property type="protein sequence ID" value="QHT87270.1"/>
    <property type="molecule type" value="Genomic_DNA"/>
</dbReference>
<protein>
    <recommendedName>
        <fullName evidence="3">Phosphatidylinositol-specific phospholipase C X domain-containing protein</fullName>
    </recommendedName>
</protein>
<organism evidence="2">
    <name type="scientific">viral metagenome</name>
    <dbReference type="NCBI Taxonomy" id="1070528"/>
    <lineage>
        <taxon>unclassified sequences</taxon>
        <taxon>metagenomes</taxon>
        <taxon>organismal metagenomes</taxon>
    </lineage>
</organism>
<keyword evidence="1" id="KW-0472">Membrane</keyword>
<keyword evidence="1" id="KW-0812">Transmembrane</keyword>
<evidence type="ECO:0008006" key="3">
    <source>
        <dbReference type="Google" id="ProtNLM"/>
    </source>
</evidence>
<accession>A0A6C0I3V8</accession>
<sequence length="360" mass="40478">MPLINYFILFITILLLAYSLYRIYIKKGANDVKAVEGFSIIATPSSELDSMKSSTAVNIQDANLAVSISLPNKGTQKWNIPISQCVIKSSYNSACTGTFMNADALEYLLSRGCRYLDLEIFYIKSTPYVGVSSSNSILEPETKNTITLDSAFTTIVTNAFNSRCAPNVHDPLFINLRIKSNHVDVLNAVAQSIDANLKMKLNMKRVTRSTSLYDIRGKITVSIDVTNQPDWVSKSECKIRSPTQRCYNLQRQVMLESGSQELQLYKFSEMLSEFPTNIFIKENGIDTSVQAMYAVEPDDPFQNNPITIAPIILKYGCQIIPFCFYSNDLGLQKYETLFNDMKAGILPLSSAIQYFHKRVE</sequence>
<dbReference type="AlphaFoldDB" id="A0A6C0I3V8"/>
<dbReference type="Gene3D" id="3.20.20.190">
    <property type="entry name" value="Phosphatidylinositol (PI) phosphodiesterase"/>
    <property type="match status" value="1"/>
</dbReference>
<dbReference type="GO" id="GO:0008081">
    <property type="term" value="F:phosphoric diester hydrolase activity"/>
    <property type="evidence" value="ECO:0007669"/>
    <property type="project" value="InterPro"/>
</dbReference>
<proteinExistence type="predicted"/>
<keyword evidence="1" id="KW-1133">Transmembrane helix</keyword>
<dbReference type="InterPro" id="IPR017946">
    <property type="entry name" value="PLC-like_Pdiesterase_TIM-brl"/>
</dbReference>
<feature type="transmembrane region" description="Helical" evidence="1">
    <location>
        <begin position="6"/>
        <end position="24"/>
    </location>
</feature>
<evidence type="ECO:0000313" key="2">
    <source>
        <dbReference type="EMBL" id="QHT87270.1"/>
    </source>
</evidence>
<evidence type="ECO:0000256" key="1">
    <source>
        <dbReference type="SAM" id="Phobius"/>
    </source>
</evidence>
<reference evidence="2" key="1">
    <citation type="journal article" date="2020" name="Nature">
        <title>Giant virus diversity and host interactions through global metagenomics.</title>
        <authorList>
            <person name="Schulz F."/>
            <person name="Roux S."/>
            <person name="Paez-Espino D."/>
            <person name="Jungbluth S."/>
            <person name="Walsh D.A."/>
            <person name="Denef V.J."/>
            <person name="McMahon K.D."/>
            <person name="Konstantinidis K.T."/>
            <person name="Eloe-Fadrosh E.A."/>
            <person name="Kyrpides N.C."/>
            <person name="Woyke T."/>
        </authorList>
    </citation>
    <scope>NUCLEOTIDE SEQUENCE</scope>
    <source>
        <strain evidence="2">GVMAG-M-3300023184-190</strain>
    </source>
</reference>
<name>A0A6C0I3V8_9ZZZZ</name>
<dbReference type="GO" id="GO:0006629">
    <property type="term" value="P:lipid metabolic process"/>
    <property type="evidence" value="ECO:0007669"/>
    <property type="project" value="InterPro"/>
</dbReference>